<proteinExistence type="predicted"/>
<reference evidence="2 3" key="1">
    <citation type="journal article" date="2011" name="Proc. Natl. Acad. Sci. U.S.A.">
        <title>Niche of harmful alga Aureococcus anophagefferens revealed through ecogenomics.</title>
        <authorList>
            <person name="Gobler C.J."/>
            <person name="Berry D.L."/>
            <person name="Dyhrman S.T."/>
            <person name="Wilhelm S.W."/>
            <person name="Salamov A."/>
            <person name="Lobanov A.V."/>
            <person name="Zhang Y."/>
            <person name="Collier J.L."/>
            <person name="Wurch L.L."/>
            <person name="Kustka A.B."/>
            <person name="Dill B.D."/>
            <person name="Shah M."/>
            <person name="VerBerkmoes N.C."/>
            <person name="Kuo A."/>
            <person name="Terry A."/>
            <person name="Pangilinan J."/>
            <person name="Lindquist E.A."/>
            <person name="Lucas S."/>
            <person name="Paulsen I.T."/>
            <person name="Hattenrath-Lehmann T.K."/>
            <person name="Talmage S.C."/>
            <person name="Walker E.A."/>
            <person name="Koch F."/>
            <person name="Burson A.M."/>
            <person name="Marcoval M.A."/>
            <person name="Tang Y.Z."/>
            <person name="Lecleir G.R."/>
            <person name="Coyne K.J."/>
            <person name="Berg G.M."/>
            <person name="Bertrand E.M."/>
            <person name="Saito M.A."/>
            <person name="Gladyshev V.N."/>
            <person name="Grigoriev I.V."/>
        </authorList>
    </citation>
    <scope>NUCLEOTIDE SEQUENCE [LARGE SCALE GENOMIC DNA]</scope>
    <source>
        <strain evidence="3">CCMP 1984</strain>
    </source>
</reference>
<dbReference type="GeneID" id="20227530"/>
<protein>
    <submittedName>
        <fullName evidence="2">Uncharacterized protein</fullName>
    </submittedName>
</protein>
<organism evidence="3">
    <name type="scientific">Aureococcus anophagefferens</name>
    <name type="common">Harmful bloom alga</name>
    <dbReference type="NCBI Taxonomy" id="44056"/>
    <lineage>
        <taxon>Eukaryota</taxon>
        <taxon>Sar</taxon>
        <taxon>Stramenopiles</taxon>
        <taxon>Ochrophyta</taxon>
        <taxon>Pelagophyceae</taxon>
        <taxon>Pelagomonadales</taxon>
        <taxon>Pelagomonadaceae</taxon>
        <taxon>Aureococcus</taxon>
    </lineage>
</organism>
<evidence type="ECO:0000313" key="2">
    <source>
        <dbReference type="EMBL" id="EGB01818.1"/>
    </source>
</evidence>
<dbReference type="AlphaFoldDB" id="F0YSU1"/>
<feature type="region of interest" description="Disordered" evidence="1">
    <location>
        <begin position="107"/>
        <end position="135"/>
    </location>
</feature>
<dbReference type="KEGG" id="aaf:AURANDRAFT_69465"/>
<feature type="non-terminal residue" evidence="2">
    <location>
        <position position="231"/>
    </location>
</feature>
<feature type="non-terminal residue" evidence="2">
    <location>
        <position position="1"/>
    </location>
</feature>
<dbReference type="InParanoid" id="F0YSU1"/>
<name>F0YSU1_AURAN</name>
<sequence length="231" mass="24664">GRVDRDQLAKTFGGFLDGDASARADLSFSIAQSYETFLDVISEDLNATFGTTFSVCRAPHTKFSVKQPFQAQSYNRTGNRALARADDLLSEIMAEEASEHAFLADVMGEPPTLSMPPTRLNGRRTPPSPPASKGGCWDEVLRLGASRRELGGVVARRLDRCAAQAKAALKEATSSDELRAALHGVGLAAQAAGDAERERRALEDESDAIFARLGRPVDGDGDGVGAWAGRE</sequence>
<keyword evidence="3" id="KW-1185">Reference proteome</keyword>
<dbReference type="Proteomes" id="UP000002729">
    <property type="component" value="Unassembled WGS sequence"/>
</dbReference>
<dbReference type="RefSeq" id="XP_009043483.1">
    <property type="nucleotide sequence ID" value="XM_009045235.1"/>
</dbReference>
<accession>F0YSU1</accession>
<evidence type="ECO:0000256" key="1">
    <source>
        <dbReference type="SAM" id="MobiDB-lite"/>
    </source>
</evidence>
<evidence type="ECO:0000313" key="3">
    <source>
        <dbReference type="Proteomes" id="UP000002729"/>
    </source>
</evidence>
<dbReference type="EMBL" id="GL834141">
    <property type="protein sequence ID" value="EGB01818.1"/>
    <property type="molecule type" value="Genomic_DNA"/>
</dbReference>
<gene>
    <name evidence="2" type="ORF">AURANDRAFT_69465</name>
</gene>